<dbReference type="SUPFAM" id="SSF55718">
    <property type="entry name" value="SCP-like"/>
    <property type="match status" value="1"/>
</dbReference>
<gene>
    <name evidence="5" type="ORF">AAEO60_01290</name>
</gene>
<dbReference type="InterPro" id="IPR011991">
    <property type="entry name" value="ArsR-like_HTH"/>
</dbReference>
<feature type="domain" description="HTH hxlR-type" evidence="4">
    <location>
        <begin position="8"/>
        <end position="105"/>
    </location>
</feature>
<keyword evidence="1" id="KW-0805">Transcription regulation</keyword>
<sequence length="224" mass="24839">MLDPETHCPATKASELIGDKWVLQIIRALMMGARRFSDLTDAIPRISPAVLSARLKSMAEQGLVVKREPSGQKSATYRLTPSGRELRPIIEHLAVWGLKWAARNVRESDIDIGAMMWDMHKTLRTGELPDGETVISIALRDAENFKSWWMVANGRGVDLCSDNPGKDADIYLSCDIGGLLRVWRGECSAREMVADGEMTVDGPSDLVTTLDRWMPLSPMACPFP</sequence>
<dbReference type="PROSITE" id="PS51118">
    <property type="entry name" value="HTH_HXLR"/>
    <property type="match status" value="1"/>
</dbReference>
<proteinExistence type="predicted"/>
<dbReference type="Gene3D" id="1.10.10.10">
    <property type="entry name" value="Winged helix-like DNA-binding domain superfamily/Winged helix DNA-binding domain"/>
    <property type="match status" value="1"/>
</dbReference>
<organism evidence="5 6">
    <name type="scientific">Aurantiacibacter gilvus</name>
    <dbReference type="NCBI Taxonomy" id="3139141"/>
    <lineage>
        <taxon>Bacteria</taxon>
        <taxon>Pseudomonadati</taxon>
        <taxon>Pseudomonadota</taxon>
        <taxon>Alphaproteobacteria</taxon>
        <taxon>Sphingomonadales</taxon>
        <taxon>Erythrobacteraceae</taxon>
        <taxon>Aurantiacibacter</taxon>
    </lineage>
</organism>
<dbReference type="InterPro" id="IPR036527">
    <property type="entry name" value="SCP2_sterol-bd_dom_sf"/>
</dbReference>
<dbReference type="InterPro" id="IPR036390">
    <property type="entry name" value="WH_DNA-bd_sf"/>
</dbReference>
<dbReference type="RefSeq" id="WP_341671831.1">
    <property type="nucleotide sequence ID" value="NZ_JBBYHV010000001.1"/>
</dbReference>
<dbReference type="Pfam" id="PF02036">
    <property type="entry name" value="SCP2"/>
    <property type="match status" value="1"/>
</dbReference>
<dbReference type="EMBL" id="JBBYHV010000001">
    <property type="protein sequence ID" value="MEL1249299.1"/>
    <property type="molecule type" value="Genomic_DNA"/>
</dbReference>
<evidence type="ECO:0000313" key="5">
    <source>
        <dbReference type="EMBL" id="MEL1249299.1"/>
    </source>
</evidence>
<dbReference type="InterPro" id="IPR036388">
    <property type="entry name" value="WH-like_DNA-bd_sf"/>
</dbReference>
<dbReference type="Pfam" id="PF01638">
    <property type="entry name" value="HxlR"/>
    <property type="match status" value="1"/>
</dbReference>
<protein>
    <submittedName>
        <fullName evidence="5">Helix-turn-helix domain-containing protein</fullName>
    </submittedName>
</protein>
<keyword evidence="2" id="KW-0238">DNA-binding</keyword>
<dbReference type="Proteomes" id="UP001497045">
    <property type="component" value="Unassembled WGS sequence"/>
</dbReference>
<dbReference type="SUPFAM" id="SSF46785">
    <property type="entry name" value="Winged helix' DNA-binding domain"/>
    <property type="match status" value="1"/>
</dbReference>
<dbReference type="InterPro" id="IPR002577">
    <property type="entry name" value="HTH_HxlR"/>
</dbReference>
<comment type="caution">
    <text evidence="5">The sequence shown here is derived from an EMBL/GenBank/DDBJ whole genome shotgun (WGS) entry which is preliminary data.</text>
</comment>
<reference evidence="5 6" key="1">
    <citation type="submission" date="2024-04" db="EMBL/GenBank/DDBJ databases">
        <title>Aurantiacibacter sp. DGU6 16S ribosomal RNA gene Genome sequencing and assembly.</title>
        <authorList>
            <person name="Park S."/>
        </authorList>
    </citation>
    <scope>NUCLEOTIDE SEQUENCE [LARGE SCALE GENOMIC DNA]</scope>
    <source>
        <strain evidence="5 6">DGU6</strain>
    </source>
</reference>
<keyword evidence="6" id="KW-1185">Reference proteome</keyword>
<evidence type="ECO:0000313" key="6">
    <source>
        <dbReference type="Proteomes" id="UP001497045"/>
    </source>
</evidence>
<evidence type="ECO:0000259" key="4">
    <source>
        <dbReference type="PROSITE" id="PS51118"/>
    </source>
</evidence>
<dbReference type="PANTHER" id="PTHR33204:SF18">
    <property type="entry name" value="TRANSCRIPTIONAL REGULATORY PROTEIN"/>
    <property type="match status" value="1"/>
</dbReference>
<evidence type="ECO:0000256" key="3">
    <source>
        <dbReference type="ARBA" id="ARBA00023163"/>
    </source>
</evidence>
<name>A0ABU9IA54_9SPHN</name>
<accession>A0ABU9IA54</accession>
<dbReference type="CDD" id="cd00090">
    <property type="entry name" value="HTH_ARSR"/>
    <property type="match status" value="1"/>
</dbReference>
<keyword evidence="3" id="KW-0804">Transcription</keyword>
<evidence type="ECO:0000256" key="1">
    <source>
        <dbReference type="ARBA" id="ARBA00023015"/>
    </source>
</evidence>
<evidence type="ECO:0000256" key="2">
    <source>
        <dbReference type="ARBA" id="ARBA00023125"/>
    </source>
</evidence>
<dbReference type="PANTHER" id="PTHR33204">
    <property type="entry name" value="TRANSCRIPTIONAL REGULATOR, MARR FAMILY"/>
    <property type="match status" value="1"/>
</dbReference>
<dbReference type="InterPro" id="IPR003033">
    <property type="entry name" value="SCP2_sterol-bd_dom"/>
</dbReference>